<name>A0A383S149_9PSED</name>
<protein>
    <submittedName>
        <fullName evidence="2">Putative Lipoprotein</fullName>
    </submittedName>
</protein>
<sequence>MKRLLSLLLLPLLLAACAAQPPLPARQPMLELPQQLHVQREQDAQRQDWLLVVQAENGQLRWSLLDLMGIPQARQLLDGHTWRADGLLPPNPAARELFAAVLFALTPQTELARLYPQARQRGLRRSLGTRWQVDYRQADDFTLSLAQGLRYHVSPLPNEPAP</sequence>
<dbReference type="EMBL" id="UNOZ01000039">
    <property type="protein sequence ID" value="SYX93022.1"/>
    <property type="molecule type" value="Genomic_DNA"/>
</dbReference>
<evidence type="ECO:0000256" key="1">
    <source>
        <dbReference type="SAM" id="SignalP"/>
    </source>
</evidence>
<gene>
    <name evidence="2" type="ORF">CCOS865_05316</name>
</gene>
<proteinExistence type="predicted"/>
<dbReference type="Proteomes" id="UP000263595">
    <property type="component" value="Unassembled WGS sequence"/>
</dbReference>
<keyword evidence="2" id="KW-0449">Lipoprotein</keyword>
<feature type="chain" id="PRO_5016955240" evidence="1">
    <location>
        <begin position="19"/>
        <end position="162"/>
    </location>
</feature>
<keyword evidence="1" id="KW-0732">Signal</keyword>
<dbReference type="InterPro" id="IPR021675">
    <property type="entry name" value="DUF3261"/>
</dbReference>
<keyword evidence="3" id="KW-1185">Reference proteome</keyword>
<feature type="signal peptide" evidence="1">
    <location>
        <begin position="1"/>
        <end position="18"/>
    </location>
</feature>
<evidence type="ECO:0000313" key="3">
    <source>
        <dbReference type="Proteomes" id="UP000263595"/>
    </source>
</evidence>
<dbReference type="RefSeq" id="WP_119146664.1">
    <property type="nucleotide sequence ID" value="NZ_CBCSFL010000004.1"/>
</dbReference>
<accession>A0A383S149</accession>
<dbReference type="PROSITE" id="PS51257">
    <property type="entry name" value="PROKAR_LIPOPROTEIN"/>
    <property type="match status" value="1"/>
</dbReference>
<organism evidence="2 3">
    <name type="scientific">Pseudomonas reidholzensis</name>
    <dbReference type="NCBI Taxonomy" id="1785162"/>
    <lineage>
        <taxon>Bacteria</taxon>
        <taxon>Pseudomonadati</taxon>
        <taxon>Pseudomonadota</taxon>
        <taxon>Gammaproteobacteria</taxon>
        <taxon>Pseudomonadales</taxon>
        <taxon>Pseudomonadaceae</taxon>
        <taxon>Pseudomonas</taxon>
    </lineage>
</organism>
<reference evidence="3" key="1">
    <citation type="submission" date="2018-08" db="EMBL/GenBank/DDBJ databases">
        <authorList>
            <person name="Blom J."/>
        </authorList>
    </citation>
    <scope>NUCLEOTIDE SEQUENCE [LARGE SCALE GENOMIC DNA]</scope>
    <source>
        <strain evidence="3">CCOS 865</strain>
    </source>
</reference>
<dbReference type="Pfam" id="PF11659">
    <property type="entry name" value="DUF3261"/>
    <property type="match status" value="1"/>
</dbReference>
<dbReference type="AlphaFoldDB" id="A0A383S149"/>
<dbReference type="OrthoDB" id="8685017at2"/>
<evidence type="ECO:0000313" key="2">
    <source>
        <dbReference type="EMBL" id="SYX93022.1"/>
    </source>
</evidence>